<dbReference type="Gene3D" id="2.60.120.200">
    <property type="match status" value="1"/>
</dbReference>
<dbReference type="Proteomes" id="UP001642464">
    <property type="component" value="Unassembled WGS sequence"/>
</dbReference>
<evidence type="ECO:0000313" key="4">
    <source>
        <dbReference type="Proteomes" id="UP001642464"/>
    </source>
</evidence>
<gene>
    <name evidence="3" type="ORF">SCF082_LOCUS12815</name>
</gene>
<feature type="domain" description="Rhamnogalacturonase A/B/Epimerase-like pectate lyase" evidence="2">
    <location>
        <begin position="547"/>
        <end position="627"/>
    </location>
</feature>
<feature type="signal peptide" evidence="1">
    <location>
        <begin position="1"/>
        <end position="20"/>
    </location>
</feature>
<dbReference type="SUPFAM" id="SSF51126">
    <property type="entry name" value="Pectin lyase-like"/>
    <property type="match status" value="1"/>
</dbReference>
<feature type="non-terminal residue" evidence="3">
    <location>
        <position position="834"/>
    </location>
</feature>
<dbReference type="SUPFAM" id="SSF63829">
    <property type="entry name" value="Calcium-dependent phosphotriesterase"/>
    <property type="match status" value="1"/>
</dbReference>
<dbReference type="InterPro" id="IPR006626">
    <property type="entry name" value="PbH1"/>
</dbReference>
<dbReference type="InterPro" id="IPR024535">
    <property type="entry name" value="RHGA/B-epi-like_pectate_lyase"/>
</dbReference>
<keyword evidence="4" id="KW-1185">Reference proteome</keyword>
<dbReference type="EMBL" id="CAXAMM010007841">
    <property type="protein sequence ID" value="CAK9015555.1"/>
    <property type="molecule type" value="Genomic_DNA"/>
</dbReference>
<dbReference type="SUPFAM" id="SSF49899">
    <property type="entry name" value="Concanavalin A-like lectins/glucanases"/>
    <property type="match status" value="2"/>
</dbReference>
<dbReference type="InterPro" id="IPR012334">
    <property type="entry name" value="Pectin_lyas_fold"/>
</dbReference>
<protein>
    <recommendedName>
        <fullName evidence="2">Rhamnogalacturonase A/B/Epimerase-like pectate lyase domain-containing protein</fullName>
    </recommendedName>
</protein>
<evidence type="ECO:0000313" key="3">
    <source>
        <dbReference type="EMBL" id="CAK9015555.1"/>
    </source>
</evidence>
<sequence length="834" mass="91385">MRLLLFLLASLVLPAPATEAQDALIAYWPLTEDGRDQSGNGLDANLKHVKFDVDADRGLRFARFNGKSSHFVVPPHDLLNLGHRDFTIDLRVRLNPERTDVPGDLISQYDPAARRGFQFAVKTNTGVTFSQANDRQLQFAIDDDRTATTWADCGRPGNALLPFALCAFQGDLYAGTCEPARDAAGHVYRYAGGSDWIDCGSPDRSNAVTSLAVFEGRLYAGTGKYRVRGSSLPESENENLGGSIFRYEGDQTWIDCGHLPEAEAVGGLVVYGRHLYASSLYRPAGFFRYEGGTTWTDCGTPPRPTDLTGETTHMRIEALAVHDGWLYGSSYDGGRIFRFDGETWHDCGHLGENTQTYSFAILANRLYVGTWPSGRVYRFEEPHRWIDVGRLGDELEVMGMLVHNGRLIAGTLPLAQVYEFDGDAQWRLLTRLDHTPDVRYRRAWTMAEHAGQVFCSTLPSGRVFSWRAGRVAMARKPLTDGWHSVTAVRAGSKLEIYVDAELVGRESSEEIAEFDLTNGRPLLIGHGPNASFHGDLSHVAPADDFTITDYGATANDATDDTQAINATLAACKEAGGGTVIIPTGTFVVSRQGSESPILEIPALTTVRGDGDGSILKFDPAVNDSNFWRMLGAGSDAHDITIRDLHLDGSNTHQRYIKGKTPEQNHGLFFYRRGGLIENVTIQDCLIENFSGDCVSFSQGCRGFIVRNVRVRNFIRQGIQIGGGEGDGGHLVTECVDLPHSVEPGGSTIHVEHAEGAHDIRIIGNVCHHHLLAGGGATQLVVRENEIYGRIEGNSIHDGLFENNRLHGADTSRSLMQFGYADGLIIRGNHIVGEQ</sequence>
<accession>A0ABP0JM84</accession>
<organism evidence="3 4">
    <name type="scientific">Durusdinium trenchii</name>
    <dbReference type="NCBI Taxonomy" id="1381693"/>
    <lineage>
        <taxon>Eukaryota</taxon>
        <taxon>Sar</taxon>
        <taxon>Alveolata</taxon>
        <taxon>Dinophyceae</taxon>
        <taxon>Suessiales</taxon>
        <taxon>Symbiodiniaceae</taxon>
        <taxon>Durusdinium</taxon>
    </lineage>
</organism>
<evidence type="ECO:0000256" key="1">
    <source>
        <dbReference type="SAM" id="SignalP"/>
    </source>
</evidence>
<proteinExistence type="predicted"/>
<dbReference type="Pfam" id="PF12708">
    <property type="entry name" value="Pect-lyase_RHGA_epim"/>
    <property type="match status" value="1"/>
</dbReference>
<comment type="caution">
    <text evidence="3">The sequence shown here is derived from an EMBL/GenBank/DDBJ whole genome shotgun (WGS) entry which is preliminary data.</text>
</comment>
<dbReference type="InterPro" id="IPR011050">
    <property type="entry name" value="Pectin_lyase_fold/virulence"/>
</dbReference>
<dbReference type="SMART" id="SM00710">
    <property type="entry name" value="PbH1"/>
    <property type="match status" value="4"/>
</dbReference>
<name>A0ABP0JM84_9DINO</name>
<feature type="chain" id="PRO_5045510326" description="Rhamnogalacturonase A/B/Epimerase-like pectate lyase domain-containing protein" evidence="1">
    <location>
        <begin position="21"/>
        <end position="834"/>
    </location>
</feature>
<reference evidence="3 4" key="1">
    <citation type="submission" date="2024-02" db="EMBL/GenBank/DDBJ databases">
        <authorList>
            <person name="Chen Y."/>
            <person name="Shah S."/>
            <person name="Dougan E. K."/>
            <person name="Thang M."/>
            <person name="Chan C."/>
        </authorList>
    </citation>
    <scope>NUCLEOTIDE SEQUENCE [LARGE SCALE GENOMIC DNA]</scope>
</reference>
<keyword evidence="1" id="KW-0732">Signal</keyword>
<dbReference type="InterPro" id="IPR013320">
    <property type="entry name" value="ConA-like_dom_sf"/>
</dbReference>
<dbReference type="Gene3D" id="2.160.20.10">
    <property type="entry name" value="Single-stranded right-handed beta-helix, Pectin lyase-like"/>
    <property type="match status" value="1"/>
</dbReference>
<evidence type="ECO:0000259" key="2">
    <source>
        <dbReference type="Pfam" id="PF12708"/>
    </source>
</evidence>